<feature type="compositionally biased region" description="Polar residues" evidence="1">
    <location>
        <begin position="613"/>
        <end position="622"/>
    </location>
</feature>
<dbReference type="KEGG" id="kdj:28964647"/>
<evidence type="ECO:0000313" key="4">
    <source>
        <dbReference type="Proteomes" id="UP000078595"/>
    </source>
</evidence>
<dbReference type="GeneID" id="28964647"/>
<sequence>MLELFLTPRQGNVGGRYFPHTGHLGVTPVVIAGRVATRLPEVCEPLGVKSITLGIRCTETAGNGLSQVLWEKKKVLLESSDDEEYMELGDWDSMFKTTIPVDAIEQARSTMTIPEYKVVWRMEVVIEHRPIPYVGTSIAKAFALNLHSHRAPSVRPMSPPSPYTLGSENFTSNITVSAQPGAFGPGDSFPVYVQVKPLDDSTVVKKASVFLERHMEVHNRRSTSPPSQHRLSSFFRSSHNPHQRLTDPQEVALSRKDKIAEVSGSNIVVDKSGTSWCQLEMPLSQRHGKWDLGETHSTKLVSISYQLKATVTLRSEKSRSSRSFSCSPVPVIIAASSTEDRAAAVKSIDSHQKKRHRSSRRGLYMHEGNIDVSDPYLGSEVPMYTSIKGIATDVKPILLPSNHPVQSQNIQFVFPTSPPSGSKPMAVASLLNPATSTTPTPPSSASPLPTPPSTRRGLDAESSNLLRAFQTTGRRISTTTSEEDEVQPSRSKQKLRMDSEGDDRRAEFAALPSLDALNSGLPYVPEDRPRSRPRTAPIHATFSMIPPPLSGRLSVPTANAFGAAAGIGQGSGSTPAFGQRPMTSMASIGGQNSSSLGLSRSPSDNDSFAFAFNGTSPTKTKK</sequence>
<feature type="compositionally biased region" description="Basic and acidic residues" evidence="1">
    <location>
        <begin position="495"/>
        <end position="504"/>
    </location>
</feature>
<organism evidence="2">
    <name type="scientific">Kwoniella dejecticola CBS 10117</name>
    <dbReference type="NCBI Taxonomy" id="1296121"/>
    <lineage>
        <taxon>Eukaryota</taxon>
        <taxon>Fungi</taxon>
        <taxon>Dikarya</taxon>
        <taxon>Basidiomycota</taxon>
        <taxon>Agaricomycotina</taxon>
        <taxon>Tremellomycetes</taxon>
        <taxon>Tremellales</taxon>
        <taxon>Cryptococcaceae</taxon>
        <taxon>Kwoniella</taxon>
    </lineage>
</organism>
<proteinExistence type="predicted"/>
<dbReference type="STRING" id="1296121.A0A1A6AGE9"/>
<feature type="compositionally biased region" description="Polar residues" evidence="1">
    <location>
        <begin position="461"/>
        <end position="480"/>
    </location>
</feature>
<accession>A0A1A6AGE9</accession>
<keyword evidence="4" id="KW-1185">Reference proteome</keyword>
<feature type="region of interest" description="Disordered" evidence="1">
    <location>
        <begin position="432"/>
        <end position="504"/>
    </location>
</feature>
<dbReference type="OrthoDB" id="3230530at2759"/>
<dbReference type="RefSeq" id="XP_018266968.1">
    <property type="nucleotide sequence ID" value="XM_018404314.1"/>
</dbReference>
<dbReference type="Proteomes" id="UP000078595">
    <property type="component" value="Chromosome 1"/>
</dbReference>
<dbReference type="VEuPathDB" id="FungiDB:I303_00948"/>
<feature type="compositionally biased region" description="Low complexity" evidence="1">
    <location>
        <begin position="587"/>
        <end position="602"/>
    </location>
</feature>
<dbReference type="EMBL" id="CP144530">
    <property type="protein sequence ID" value="WWC58404.1"/>
    <property type="molecule type" value="Genomic_DNA"/>
</dbReference>
<reference evidence="3" key="3">
    <citation type="submission" date="2024-02" db="EMBL/GenBank/DDBJ databases">
        <title>Comparative genomics of Cryptococcus and Kwoniella reveals pathogenesis evolution and contrasting modes of karyotype evolution via chromosome fusion or intercentromeric recombination.</title>
        <authorList>
            <person name="Coelho M.A."/>
            <person name="David-Palma M."/>
            <person name="Shea T."/>
            <person name="Bowers K."/>
            <person name="McGinley-Smith S."/>
            <person name="Mohammad A.W."/>
            <person name="Gnirke A."/>
            <person name="Yurkov A.M."/>
            <person name="Nowrousian M."/>
            <person name="Sun S."/>
            <person name="Cuomo C.A."/>
            <person name="Heitman J."/>
        </authorList>
    </citation>
    <scope>NUCLEOTIDE SEQUENCE</scope>
    <source>
        <strain evidence="3">CBS 10117</strain>
    </source>
</reference>
<feature type="compositionally biased region" description="Polar residues" evidence="1">
    <location>
        <begin position="573"/>
        <end position="586"/>
    </location>
</feature>
<name>A0A1A6AGE9_9TREE</name>
<evidence type="ECO:0000256" key="1">
    <source>
        <dbReference type="SAM" id="MobiDB-lite"/>
    </source>
</evidence>
<feature type="region of interest" description="Disordered" evidence="1">
    <location>
        <begin position="572"/>
        <end position="622"/>
    </location>
</feature>
<gene>
    <name evidence="2" type="ORF">I303_00948</name>
    <name evidence="3" type="ORF">I303_100944</name>
</gene>
<reference evidence="3" key="2">
    <citation type="submission" date="2013-07" db="EMBL/GenBank/DDBJ databases">
        <authorList>
            <consortium name="The Broad Institute Genome Sequencing Platform"/>
            <person name="Cuomo C."/>
            <person name="Litvintseva A."/>
            <person name="Chen Y."/>
            <person name="Heitman J."/>
            <person name="Sun S."/>
            <person name="Springer D."/>
            <person name="Dromer F."/>
            <person name="Young S.K."/>
            <person name="Zeng Q."/>
            <person name="Gargeya S."/>
            <person name="Fitzgerald M."/>
            <person name="Abouelleil A."/>
            <person name="Alvarado L."/>
            <person name="Berlin A.M."/>
            <person name="Chapman S.B."/>
            <person name="Dewar J."/>
            <person name="Goldberg J."/>
            <person name="Griggs A."/>
            <person name="Gujja S."/>
            <person name="Hansen M."/>
            <person name="Howarth C."/>
            <person name="Imamovic A."/>
            <person name="Larimer J."/>
            <person name="McCowan C."/>
            <person name="Murphy C."/>
            <person name="Pearson M."/>
            <person name="Priest M."/>
            <person name="Roberts A."/>
            <person name="Saif S."/>
            <person name="Shea T."/>
            <person name="Sykes S."/>
            <person name="Wortman J."/>
            <person name="Nusbaum C."/>
            <person name="Birren B."/>
        </authorList>
    </citation>
    <scope>NUCLEOTIDE SEQUENCE</scope>
    <source>
        <strain evidence="3">CBS 10117</strain>
    </source>
</reference>
<evidence type="ECO:0000313" key="3">
    <source>
        <dbReference type="EMBL" id="WWC58404.1"/>
    </source>
</evidence>
<dbReference type="EMBL" id="KI894027">
    <property type="protein sequence ID" value="OBR89126.1"/>
    <property type="molecule type" value="Genomic_DNA"/>
</dbReference>
<dbReference type="AlphaFoldDB" id="A0A1A6AGE9"/>
<protein>
    <submittedName>
        <fullName evidence="2">Uncharacterized protein</fullName>
    </submittedName>
</protein>
<feature type="compositionally biased region" description="Pro residues" evidence="1">
    <location>
        <begin position="439"/>
        <end position="452"/>
    </location>
</feature>
<evidence type="ECO:0000313" key="2">
    <source>
        <dbReference type="EMBL" id="OBR89126.1"/>
    </source>
</evidence>
<reference evidence="2" key="1">
    <citation type="submission" date="2013-07" db="EMBL/GenBank/DDBJ databases">
        <title>The Genome Sequence of Cryptococcus dejecticola CBS10117.</title>
        <authorList>
            <consortium name="The Broad Institute Genome Sequencing Platform"/>
            <person name="Cuomo C."/>
            <person name="Litvintseva A."/>
            <person name="Chen Y."/>
            <person name="Heitman J."/>
            <person name="Sun S."/>
            <person name="Springer D."/>
            <person name="Dromer F."/>
            <person name="Young S.K."/>
            <person name="Zeng Q."/>
            <person name="Gargeya S."/>
            <person name="Fitzgerald M."/>
            <person name="Abouelleil A."/>
            <person name="Alvarado L."/>
            <person name="Berlin A.M."/>
            <person name="Chapman S.B."/>
            <person name="Dewar J."/>
            <person name="Goldberg J."/>
            <person name="Griggs A."/>
            <person name="Gujja S."/>
            <person name="Hansen M."/>
            <person name="Howarth C."/>
            <person name="Imamovic A."/>
            <person name="Larimer J."/>
            <person name="McCowan C."/>
            <person name="Murphy C."/>
            <person name="Pearson M."/>
            <person name="Priest M."/>
            <person name="Roberts A."/>
            <person name="Saif S."/>
            <person name="Shea T."/>
            <person name="Sykes S."/>
            <person name="Wortman J."/>
            <person name="Nusbaum C."/>
            <person name="Birren B."/>
        </authorList>
    </citation>
    <scope>NUCLEOTIDE SEQUENCE [LARGE SCALE GENOMIC DNA]</scope>
    <source>
        <strain evidence="2">CBS 10117</strain>
    </source>
</reference>